<reference evidence="1 2" key="1">
    <citation type="journal article" date="2017" name="BMC Genomics">
        <title>Whole-genome assembly of Babesia ovata and comparative genomics between closely related pathogens.</title>
        <authorList>
            <person name="Yamagishi J."/>
            <person name="Asada M."/>
            <person name="Hakimi H."/>
            <person name="Tanaka T.Q."/>
            <person name="Sugimoto C."/>
            <person name="Kawazu S."/>
        </authorList>
    </citation>
    <scope>NUCLEOTIDE SEQUENCE [LARGE SCALE GENOMIC DNA]</scope>
    <source>
        <strain evidence="1 2">Miyake</strain>
    </source>
</reference>
<name>A0A2H6KB25_9APIC</name>
<dbReference type="Proteomes" id="UP000236319">
    <property type="component" value="Unassembled WGS sequence"/>
</dbReference>
<dbReference type="GeneID" id="39873960"/>
<organism evidence="1 2">
    <name type="scientific">Babesia ovata</name>
    <dbReference type="NCBI Taxonomy" id="189622"/>
    <lineage>
        <taxon>Eukaryota</taxon>
        <taxon>Sar</taxon>
        <taxon>Alveolata</taxon>
        <taxon>Apicomplexa</taxon>
        <taxon>Aconoidasida</taxon>
        <taxon>Piroplasmida</taxon>
        <taxon>Babesiidae</taxon>
        <taxon>Babesia</taxon>
    </lineage>
</organism>
<gene>
    <name evidence="1" type="ORF">BOVATA_016830</name>
</gene>
<comment type="caution">
    <text evidence="1">The sequence shown here is derived from an EMBL/GenBank/DDBJ whole genome shotgun (WGS) entry which is preliminary data.</text>
</comment>
<sequence length="753" mass="81624">MAHLALNQTSDQTSYPAHNQTAYLVHNQVTYQTPNLRSDCRRPTLAVGHDEHKVAVVGNNINQIISYNNLINIEVDHLKTDVDNLGKWKTAAGSVIDKANGKCEEILKKVKTDGKAEIHKNAKLLRDKGKELLDAASKAKEAVEAQVKSALKAVVEMDKSLKMDLKSVKEAIKIGIQEVIEKLQVKELDQKVKEDLGTLKKNILGLGNGLERNDKNQQLVKEALSALGTAKSDLDQKTINPIKNEVESELDQKFQTHIQHPLSTKVNAVDTAIETLGGHFKNGTTPKTIEKIFEHIKGKVGEIKGDGRQKKGLDGIVAKVKDLANAFVQKGNNNGFKARVGGWLEGVIGNGRDKPGLKSVTSWLDAYNGKHKDKNDLKTQVKNKIWDALGDQIGAAEKQMDNVKTSIERNNITKNVEAVKGVCDEFVTGLDKELTNGKIDQFAQQIAGKIESPQGLGVSTMSSNNSNSELNRAVRATLLALCGGVKHTADELDYLGVKTFGTILGEVHKTTTELHGQLDQATNNVGQPANKSPAKAVDSKLGEVSQEVTQLNGKFQTVTSDLKAAVGGLENAVNLFNGAAETQIKAAASTAIKQAAEQISGDGVPIELKEGGLMSNFETAHKHVRDELQGKLDDEVKKHIGQDDTAVSQGGQQTKFILAKDYFTSYDSHVVQDQIKALKAGDTLQGIKDEGSLPLAIGNIKAQVDSALPMIEPNHSGNDKIETTTFTVPFNKIKTQFEDIGKFVDDADGEVVR</sequence>
<proteinExistence type="predicted"/>
<dbReference type="VEuPathDB" id="PiroplasmaDB:BOVATA_016830"/>
<keyword evidence="2" id="KW-1185">Reference proteome</keyword>
<dbReference type="AlphaFoldDB" id="A0A2H6KB25"/>
<dbReference type="OrthoDB" id="425925at2759"/>
<protein>
    <submittedName>
        <fullName evidence="1">Extracellular matrix-binding ebh, putative</fullName>
    </submittedName>
</protein>
<dbReference type="EMBL" id="BDSA01000002">
    <property type="protein sequence ID" value="GBE60190.1"/>
    <property type="molecule type" value="Genomic_DNA"/>
</dbReference>
<accession>A0A2H6KB25</accession>
<evidence type="ECO:0000313" key="2">
    <source>
        <dbReference type="Proteomes" id="UP000236319"/>
    </source>
</evidence>
<dbReference type="RefSeq" id="XP_028866433.1">
    <property type="nucleotide sequence ID" value="XM_029010600.1"/>
</dbReference>
<evidence type="ECO:0000313" key="1">
    <source>
        <dbReference type="EMBL" id="GBE60190.1"/>
    </source>
</evidence>